<organism evidence="2">
    <name type="scientific">Cuerna arida</name>
    <dbReference type="NCBI Taxonomy" id="1464854"/>
    <lineage>
        <taxon>Eukaryota</taxon>
        <taxon>Metazoa</taxon>
        <taxon>Ecdysozoa</taxon>
        <taxon>Arthropoda</taxon>
        <taxon>Hexapoda</taxon>
        <taxon>Insecta</taxon>
        <taxon>Pterygota</taxon>
        <taxon>Neoptera</taxon>
        <taxon>Paraneoptera</taxon>
        <taxon>Hemiptera</taxon>
        <taxon>Auchenorrhyncha</taxon>
        <taxon>Membracoidea</taxon>
        <taxon>Cicadellidae</taxon>
        <taxon>Cicadellinae</taxon>
        <taxon>Proconiini</taxon>
        <taxon>Cuerna</taxon>
    </lineage>
</organism>
<feature type="non-terminal residue" evidence="2">
    <location>
        <position position="151"/>
    </location>
</feature>
<evidence type="ECO:0000313" key="2">
    <source>
        <dbReference type="EMBL" id="JAS40945.1"/>
    </source>
</evidence>
<feature type="region of interest" description="Disordered" evidence="1">
    <location>
        <begin position="15"/>
        <end position="36"/>
    </location>
</feature>
<reference evidence="2" key="1">
    <citation type="submission" date="2015-11" db="EMBL/GenBank/DDBJ databases">
        <title>De novo transcriptome assembly of four potential Pierce s Disease insect vectors from Arizona vineyards.</title>
        <authorList>
            <person name="Tassone E.E."/>
        </authorList>
    </citation>
    <scope>NUCLEOTIDE SEQUENCE</scope>
</reference>
<sequence>TNYLQLDCIGHLSQNQVQMEKSSSQSSSESNSPLEYHKEPFFAPHVPHLSMGHNVSDSQTQSTSVIDHLTYNHNQHNSSTFNRNTNGSNYSNSLAYYNSTTPPEETSNDLSYPIHPLWNHHSIGNNSLSLTNTEEYRNNHASTTILPSFSS</sequence>
<proteinExistence type="predicted"/>
<name>A0A1B6ESG6_9HEMI</name>
<accession>A0A1B6ESG6</accession>
<evidence type="ECO:0000256" key="1">
    <source>
        <dbReference type="SAM" id="MobiDB-lite"/>
    </source>
</evidence>
<feature type="non-terminal residue" evidence="2">
    <location>
        <position position="1"/>
    </location>
</feature>
<feature type="compositionally biased region" description="Low complexity" evidence="1">
    <location>
        <begin position="22"/>
        <end position="32"/>
    </location>
</feature>
<protein>
    <submittedName>
        <fullName evidence="2">Uncharacterized protein</fullName>
    </submittedName>
</protein>
<dbReference type="AlphaFoldDB" id="A0A1B6ESG6"/>
<dbReference type="EMBL" id="GECZ01028824">
    <property type="protein sequence ID" value="JAS40945.1"/>
    <property type="molecule type" value="Transcribed_RNA"/>
</dbReference>
<gene>
    <name evidence="2" type="ORF">g.3490</name>
</gene>